<gene>
    <name evidence="1" type="ORF">RchiOBHm_Chr2g0104141</name>
</gene>
<sequence>MDFIVFSINTKLQYLSSHQSKDFERGKVYQSSALCARRDGRFTREW</sequence>
<organism evidence="1 2">
    <name type="scientific">Rosa chinensis</name>
    <name type="common">China rose</name>
    <dbReference type="NCBI Taxonomy" id="74649"/>
    <lineage>
        <taxon>Eukaryota</taxon>
        <taxon>Viridiplantae</taxon>
        <taxon>Streptophyta</taxon>
        <taxon>Embryophyta</taxon>
        <taxon>Tracheophyta</taxon>
        <taxon>Spermatophyta</taxon>
        <taxon>Magnoliopsida</taxon>
        <taxon>eudicotyledons</taxon>
        <taxon>Gunneridae</taxon>
        <taxon>Pentapetalae</taxon>
        <taxon>rosids</taxon>
        <taxon>fabids</taxon>
        <taxon>Rosales</taxon>
        <taxon>Rosaceae</taxon>
        <taxon>Rosoideae</taxon>
        <taxon>Rosoideae incertae sedis</taxon>
        <taxon>Rosa</taxon>
    </lineage>
</organism>
<evidence type="ECO:0000313" key="2">
    <source>
        <dbReference type="Proteomes" id="UP000238479"/>
    </source>
</evidence>
<dbReference type="AlphaFoldDB" id="A0A2P6RN83"/>
<keyword evidence="2" id="KW-1185">Reference proteome</keyword>
<protein>
    <submittedName>
        <fullName evidence="1">Uncharacterized protein</fullName>
    </submittedName>
</protein>
<comment type="caution">
    <text evidence="1">The sequence shown here is derived from an EMBL/GenBank/DDBJ whole genome shotgun (WGS) entry which is preliminary data.</text>
</comment>
<dbReference type="EMBL" id="PDCK01000040">
    <property type="protein sequence ID" value="PRQ47841.1"/>
    <property type="molecule type" value="Genomic_DNA"/>
</dbReference>
<accession>A0A2P6RN83</accession>
<dbReference type="Proteomes" id="UP000238479">
    <property type="component" value="Chromosome 2"/>
</dbReference>
<evidence type="ECO:0000313" key="1">
    <source>
        <dbReference type="EMBL" id="PRQ47841.1"/>
    </source>
</evidence>
<dbReference type="Gramene" id="PRQ47841">
    <property type="protein sequence ID" value="PRQ47841"/>
    <property type="gene ID" value="RchiOBHm_Chr2g0104141"/>
</dbReference>
<reference evidence="1 2" key="1">
    <citation type="journal article" date="2018" name="Nat. Genet.">
        <title>The Rosa genome provides new insights in the design of modern roses.</title>
        <authorList>
            <person name="Bendahmane M."/>
        </authorList>
    </citation>
    <scope>NUCLEOTIDE SEQUENCE [LARGE SCALE GENOMIC DNA]</scope>
    <source>
        <strain evidence="2">cv. Old Blush</strain>
    </source>
</reference>
<name>A0A2P6RN83_ROSCH</name>
<proteinExistence type="predicted"/>